<name>A0AAV2RMQ1_MEGNR</name>
<proteinExistence type="predicted"/>
<feature type="non-terminal residue" evidence="1">
    <location>
        <position position="106"/>
    </location>
</feature>
<accession>A0AAV2RMQ1</accession>
<keyword evidence="2" id="KW-1185">Reference proteome</keyword>
<dbReference type="AlphaFoldDB" id="A0AAV2RMQ1"/>
<organism evidence="1 2">
    <name type="scientific">Meganyctiphanes norvegica</name>
    <name type="common">Northern krill</name>
    <name type="synonym">Thysanopoda norvegica</name>
    <dbReference type="NCBI Taxonomy" id="48144"/>
    <lineage>
        <taxon>Eukaryota</taxon>
        <taxon>Metazoa</taxon>
        <taxon>Ecdysozoa</taxon>
        <taxon>Arthropoda</taxon>
        <taxon>Crustacea</taxon>
        <taxon>Multicrustacea</taxon>
        <taxon>Malacostraca</taxon>
        <taxon>Eumalacostraca</taxon>
        <taxon>Eucarida</taxon>
        <taxon>Euphausiacea</taxon>
        <taxon>Euphausiidae</taxon>
        <taxon>Meganyctiphanes</taxon>
    </lineage>
</organism>
<protein>
    <submittedName>
        <fullName evidence="1">Uncharacterized protein</fullName>
    </submittedName>
</protein>
<evidence type="ECO:0000313" key="2">
    <source>
        <dbReference type="Proteomes" id="UP001497623"/>
    </source>
</evidence>
<sequence length="106" mass="12252">NEFIKNILRISSDESKECQCRTTANSVQLLKNTLLQKFPSSHQNLTTWTTLKARHPNLPVDFITQAPTRCKLLPEPMGIKWMNTIWQLHTGPSGQQIYLYSAFYDN</sequence>
<dbReference type="Proteomes" id="UP001497623">
    <property type="component" value="Unassembled WGS sequence"/>
</dbReference>
<comment type="caution">
    <text evidence="1">The sequence shown here is derived from an EMBL/GenBank/DDBJ whole genome shotgun (WGS) entry which is preliminary data.</text>
</comment>
<feature type="non-terminal residue" evidence="1">
    <location>
        <position position="1"/>
    </location>
</feature>
<dbReference type="EMBL" id="CAXKWB010026606">
    <property type="protein sequence ID" value="CAL4130410.1"/>
    <property type="molecule type" value="Genomic_DNA"/>
</dbReference>
<gene>
    <name evidence="1" type="ORF">MNOR_LOCUS26517</name>
</gene>
<evidence type="ECO:0000313" key="1">
    <source>
        <dbReference type="EMBL" id="CAL4130410.1"/>
    </source>
</evidence>
<reference evidence="1 2" key="1">
    <citation type="submission" date="2024-05" db="EMBL/GenBank/DDBJ databases">
        <authorList>
            <person name="Wallberg A."/>
        </authorList>
    </citation>
    <scope>NUCLEOTIDE SEQUENCE [LARGE SCALE GENOMIC DNA]</scope>
</reference>